<dbReference type="EMBL" id="QLNT01000024">
    <property type="protein sequence ID" value="KAF3060209.1"/>
    <property type="molecule type" value="Genomic_DNA"/>
</dbReference>
<feature type="region of interest" description="Disordered" evidence="1">
    <location>
        <begin position="176"/>
        <end position="219"/>
    </location>
</feature>
<protein>
    <submittedName>
        <fullName evidence="2">Uncharacterized protein</fullName>
    </submittedName>
</protein>
<dbReference type="AlphaFoldDB" id="A0A9P4X497"/>
<name>A0A9P4X497_9HYPO</name>
<accession>A0A9P4X497</accession>
<organism evidence="2 3">
    <name type="scientific">Trichoderma lentiforme</name>
    <dbReference type="NCBI Taxonomy" id="1567552"/>
    <lineage>
        <taxon>Eukaryota</taxon>
        <taxon>Fungi</taxon>
        <taxon>Dikarya</taxon>
        <taxon>Ascomycota</taxon>
        <taxon>Pezizomycotina</taxon>
        <taxon>Sordariomycetes</taxon>
        <taxon>Hypocreomycetidae</taxon>
        <taxon>Hypocreales</taxon>
        <taxon>Hypocreaceae</taxon>
        <taxon>Trichoderma</taxon>
    </lineage>
</organism>
<dbReference type="Proteomes" id="UP000801864">
    <property type="component" value="Unassembled WGS sequence"/>
</dbReference>
<evidence type="ECO:0000313" key="3">
    <source>
        <dbReference type="Proteomes" id="UP000801864"/>
    </source>
</evidence>
<gene>
    <name evidence="2" type="ORF">CFAM422_011464</name>
</gene>
<evidence type="ECO:0000256" key="1">
    <source>
        <dbReference type="SAM" id="MobiDB-lite"/>
    </source>
</evidence>
<reference evidence="2 3" key="1">
    <citation type="submission" date="2018-06" db="EMBL/GenBank/DDBJ databases">
        <title>Genome analysis of cellulolytic fungus Trichoderma lentiforme CFAM-422.</title>
        <authorList>
            <person name="Steindorff A.S."/>
            <person name="Formighieri E.F."/>
            <person name="Midorikawa G.E.O."/>
            <person name="Tamietti M.S."/>
            <person name="Ramos E.Z."/>
            <person name="Silva A.S."/>
            <person name="Bon E.P.S."/>
            <person name="Mendes T.D."/>
            <person name="Damaso M.C.T."/>
            <person name="Favaro L.C.L."/>
        </authorList>
    </citation>
    <scope>NUCLEOTIDE SEQUENCE [LARGE SCALE GENOMIC DNA]</scope>
    <source>
        <strain evidence="2 3">CFAM-422</strain>
    </source>
</reference>
<proteinExistence type="predicted"/>
<comment type="caution">
    <text evidence="2">The sequence shown here is derived from an EMBL/GenBank/DDBJ whole genome shotgun (WGS) entry which is preliminary data.</text>
</comment>
<feature type="region of interest" description="Disordered" evidence="1">
    <location>
        <begin position="128"/>
        <end position="149"/>
    </location>
</feature>
<evidence type="ECO:0000313" key="2">
    <source>
        <dbReference type="EMBL" id="KAF3060209.1"/>
    </source>
</evidence>
<sequence length="270" mass="29419">MYKDSKLSGSSQLCVETDTATTSWRLISEAQTPETPTAPTEYLAIPCELKADTGLGDPDRLAVAGRSGDAPKRPREGKHVIAEVVSQHGEARRRPTMASARGLQRGAGAAIMLFPPFPLPSAFCIHPSPSSSRSANTSGTERSESERANRGEVKWMDGWWIHHGVGGLWHKAPAAFLSDDGGGASKRRPERSKEERPPSEPLRPSRRAKQGSHANRELRHCSGSFPLAAFRHLMLPSQGPLEMTMGPRAVDVGWTRWRPEVAVEPGLHKS</sequence>
<keyword evidence="3" id="KW-1185">Reference proteome</keyword>